<protein>
    <recommendedName>
        <fullName evidence="3">DUF1178 family protein</fullName>
    </recommendedName>
</protein>
<dbReference type="EMBL" id="FQXB01000001">
    <property type="protein sequence ID" value="SHG86697.1"/>
    <property type="molecule type" value="Genomic_DNA"/>
</dbReference>
<evidence type="ECO:0000313" key="2">
    <source>
        <dbReference type="Proteomes" id="UP000184074"/>
    </source>
</evidence>
<name>A0A1M5NB25_9RHOB</name>
<keyword evidence="2" id="KW-1185">Reference proteome</keyword>
<dbReference type="Proteomes" id="UP000184074">
    <property type="component" value="Unassembled WGS sequence"/>
</dbReference>
<organism evidence="1 2">
    <name type="scientific">Cognatiyoonia sediminum</name>
    <dbReference type="NCBI Taxonomy" id="1508389"/>
    <lineage>
        <taxon>Bacteria</taxon>
        <taxon>Pseudomonadati</taxon>
        <taxon>Pseudomonadota</taxon>
        <taxon>Alphaproteobacteria</taxon>
        <taxon>Rhodobacterales</taxon>
        <taxon>Paracoccaceae</taxon>
        <taxon>Cognatiyoonia</taxon>
    </lineage>
</organism>
<evidence type="ECO:0008006" key="3">
    <source>
        <dbReference type="Google" id="ProtNLM"/>
    </source>
</evidence>
<evidence type="ECO:0000313" key="1">
    <source>
        <dbReference type="EMBL" id="SHG86697.1"/>
    </source>
</evidence>
<dbReference type="Pfam" id="PF06676">
    <property type="entry name" value="DUF1178"/>
    <property type="match status" value="1"/>
</dbReference>
<dbReference type="AlphaFoldDB" id="A0A1M5NB25"/>
<dbReference type="RefSeq" id="WP_072899994.1">
    <property type="nucleotide sequence ID" value="NZ_FQXB01000001.1"/>
</dbReference>
<proteinExistence type="predicted"/>
<gene>
    <name evidence="1" type="ORF">SAMN05444003_1291</name>
</gene>
<dbReference type="STRING" id="1508389.SAMN05444003_1291"/>
<accession>A0A1M5NB25</accession>
<dbReference type="OrthoDB" id="9799894at2"/>
<sequence>MIRYTLSCEHDHSFESWFQSADAFDTLSKAGMVTCPECGTTKVSKQLMAPSLNKKAMAVAPLAAGDVHPLEKMRKEVEANADYVGKEFAKEARAMHDGDKPERAIYGETNAKDAKKLIEDGVPVMPLPFVPTKRSN</sequence>
<reference evidence="1 2" key="1">
    <citation type="submission" date="2016-11" db="EMBL/GenBank/DDBJ databases">
        <authorList>
            <person name="Jaros S."/>
            <person name="Januszkiewicz K."/>
            <person name="Wedrychowicz H."/>
        </authorList>
    </citation>
    <scope>NUCLEOTIDE SEQUENCE [LARGE SCALE GENOMIC DNA]</scope>
    <source>
        <strain evidence="1 2">DSM 28715</strain>
    </source>
</reference>
<dbReference type="InterPro" id="IPR009562">
    <property type="entry name" value="DUF1178"/>
</dbReference>
<dbReference type="PIRSF" id="PIRSF032131">
    <property type="entry name" value="UCP032131"/>
    <property type="match status" value="1"/>
</dbReference>